<dbReference type="GO" id="GO:0102389">
    <property type="term" value="F:polyprenol reductase activity"/>
    <property type="evidence" value="ECO:0007669"/>
    <property type="project" value="UniProtKB-UniRule"/>
</dbReference>
<evidence type="ECO:0000256" key="1">
    <source>
        <dbReference type="ARBA" id="ARBA00004127"/>
    </source>
</evidence>
<dbReference type="EMBL" id="PTQR01000006">
    <property type="protein sequence ID" value="TKX27237.1"/>
    <property type="molecule type" value="Genomic_DNA"/>
</dbReference>
<comment type="similarity">
    <text evidence="5">Belongs to the steroid 5-alpha reductase family. Polyprenal reductase subfamily.</text>
</comment>
<dbReference type="InterPro" id="IPR039698">
    <property type="entry name" value="Dfg10/SRD5A3"/>
</dbReference>
<comment type="caution">
    <text evidence="5">Lacks conserved residue(s) required for the propagation of feature annotation.</text>
</comment>
<dbReference type="Pfam" id="PF02544">
    <property type="entry name" value="Steroid_dh"/>
    <property type="match status" value="1"/>
</dbReference>
<dbReference type="GO" id="GO:0016095">
    <property type="term" value="P:polyprenol catabolic process"/>
    <property type="evidence" value="ECO:0007669"/>
    <property type="project" value="UniProtKB-UniRule"/>
</dbReference>
<organism evidence="7 8">
    <name type="scientific">Elsinoe australis</name>
    <dbReference type="NCBI Taxonomy" id="40998"/>
    <lineage>
        <taxon>Eukaryota</taxon>
        <taxon>Fungi</taxon>
        <taxon>Dikarya</taxon>
        <taxon>Ascomycota</taxon>
        <taxon>Pezizomycotina</taxon>
        <taxon>Dothideomycetes</taxon>
        <taxon>Dothideomycetidae</taxon>
        <taxon>Myriangiales</taxon>
        <taxon>Elsinoaceae</taxon>
        <taxon>Elsinoe</taxon>
    </lineage>
</organism>
<name>A0A4U7BGB4_9PEZI</name>
<dbReference type="Proteomes" id="UP000308133">
    <property type="component" value="Unassembled WGS sequence"/>
</dbReference>
<reference evidence="7 8" key="1">
    <citation type="submission" date="2018-02" db="EMBL/GenBank/DDBJ databases">
        <title>Draft genome sequences of Elsinoe sp., causing black scab on jojoba.</title>
        <authorList>
            <person name="Stodart B."/>
            <person name="Jeffress S."/>
            <person name="Ash G."/>
            <person name="Arun Chinnappa K."/>
        </authorList>
    </citation>
    <scope>NUCLEOTIDE SEQUENCE [LARGE SCALE GENOMIC DNA]</scope>
    <source>
        <strain evidence="7 8">Hillstone_2</strain>
    </source>
</reference>
<proteinExistence type="inferred from homology"/>
<accession>A0A4U7BGB4</accession>
<keyword evidence="2 5" id="KW-0812">Transmembrane</keyword>
<evidence type="ECO:0000259" key="6">
    <source>
        <dbReference type="Pfam" id="PF02544"/>
    </source>
</evidence>
<comment type="catalytic activity">
    <reaction evidence="5">
        <text>a di-trans,poly-cis-dolichal + NADP(+) = a di-trans,poly-cis-polyprenal + NADPH + H(+)</text>
        <dbReference type="Rhea" id="RHEA:80727"/>
        <dbReference type="Rhea" id="RHEA-COMP:19536"/>
        <dbReference type="Rhea" id="RHEA-COMP:19537"/>
        <dbReference type="ChEBI" id="CHEBI:15378"/>
        <dbReference type="ChEBI" id="CHEBI:57783"/>
        <dbReference type="ChEBI" id="CHEBI:58349"/>
        <dbReference type="ChEBI" id="CHEBI:231623"/>
        <dbReference type="ChEBI" id="CHEBI:231637"/>
        <dbReference type="EC" id="1.3.1.94"/>
    </reaction>
    <physiologicalReaction direction="right-to-left" evidence="5">
        <dbReference type="Rhea" id="RHEA:80729"/>
    </physiologicalReaction>
</comment>
<dbReference type="PANTHER" id="PTHR14624">
    <property type="entry name" value="DFG10 PROTEIN"/>
    <property type="match status" value="1"/>
</dbReference>
<comment type="function">
    <text evidence="5">Plays a key role in early steps of protein N-linked glycosylation by being involved in the conversion of polyprenol into dolichol. Acts as a polyprenal reductase that mediates the reduction of polyprenal into dolichal in a NADP-dependent mechanism. Dolichols are required for the synthesis of dolichol-linked monosaccharides and the oligosaccharide precursor used for N-glycosylation.</text>
</comment>
<dbReference type="AlphaFoldDB" id="A0A4U7BGB4"/>
<evidence type="ECO:0000313" key="8">
    <source>
        <dbReference type="Proteomes" id="UP000308133"/>
    </source>
</evidence>
<sequence length="157" mass="17599">MFMGHWLMGIFFYVMMGVAVWIEGISSLQEFGVHLDQLKFVPPTPRTFISFVIFVLASGVQRDCHGYLSSLKQYSVPDHPVFQSVVCPHYLAECLIYLAIALQAAPQGAIVNRTILCALVFVAVNLGVTADGTKTWYAEKFGSESVEGKWRMVPYVW</sequence>
<dbReference type="GO" id="GO:0005789">
    <property type="term" value="C:endoplasmic reticulum membrane"/>
    <property type="evidence" value="ECO:0007669"/>
    <property type="project" value="UniProtKB-SubCell"/>
</dbReference>
<evidence type="ECO:0000256" key="2">
    <source>
        <dbReference type="ARBA" id="ARBA00022692"/>
    </source>
</evidence>
<dbReference type="GO" id="GO:0003865">
    <property type="term" value="F:3-oxo-5-alpha-steroid 4-dehydrogenase activity"/>
    <property type="evidence" value="ECO:0007669"/>
    <property type="project" value="TreeGrafter"/>
</dbReference>
<comment type="caution">
    <text evidence="7">The sequence shown here is derived from an EMBL/GenBank/DDBJ whole genome shotgun (WGS) entry which is preliminary data.</text>
</comment>
<gene>
    <name evidence="7" type="ORF">C1H76_0531</name>
</gene>
<keyword evidence="3 5" id="KW-1133">Transmembrane helix</keyword>
<keyword evidence="5" id="KW-0521">NADP</keyword>
<protein>
    <recommendedName>
        <fullName evidence="5">Polyprenal reductase</fullName>
        <ecNumber evidence="5">1.3.1.94</ecNumber>
    </recommendedName>
</protein>
<dbReference type="GO" id="GO:0160198">
    <property type="term" value="F:polyprenal reductase activity"/>
    <property type="evidence" value="ECO:0007669"/>
    <property type="project" value="UniProtKB-EC"/>
</dbReference>
<feature type="domain" description="3-oxo-5-alpha-steroid 4-dehydrogenase C-terminal" evidence="6">
    <location>
        <begin position="42"/>
        <end position="157"/>
    </location>
</feature>
<dbReference type="PANTHER" id="PTHR14624:SF0">
    <property type="entry name" value="POLYPRENOL REDUCTASE"/>
    <property type="match status" value="1"/>
</dbReference>
<dbReference type="InterPro" id="IPR001104">
    <property type="entry name" value="3-oxo-5_a-steroid_4-DH_C"/>
</dbReference>
<evidence type="ECO:0000256" key="4">
    <source>
        <dbReference type="ARBA" id="ARBA00023136"/>
    </source>
</evidence>
<dbReference type="EC" id="1.3.1.94" evidence="5"/>
<evidence type="ECO:0000256" key="5">
    <source>
        <dbReference type="RuleBase" id="RU367081"/>
    </source>
</evidence>
<dbReference type="GO" id="GO:0006488">
    <property type="term" value="P:dolichol-linked oligosaccharide biosynthetic process"/>
    <property type="evidence" value="ECO:0007669"/>
    <property type="project" value="UniProtKB-UniRule"/>
</dbReference>
<comment type="pathway">
    <text evidence="5">Protein modification; protein glycosylation.</text>
</comment>
<feature type="transmembrane region" description="Helical" evidence="5">
    <location>
        <begin position="6"/>
        <end position="22"/>
    </location>
</feature>
<evidence type="ECO:0000313" key="7">
    <source>
        <dbReference type="EMBL" id="TKX27237.1"/>
    </source>
</evidence>
<dbReference type="PROSITE" id="PS50244">
    <property type="entry name" value="S5A_REDUCTASE"/>
    <property type="match status" value="1"/>
</dbReference>
<evidence type="ECO:0000256" key="3">
    <source>
        <dbReference type="ARBA" id="ARBA00022989"/>
    </source>
</evidence>
<keyword evidence="5" id="KW-0560">Oxidoreductase</keyword>
<dbReference type="UniPathway" id="UPA00378"/>
<keyword evidence="5" id="KW-0256">Endoplasmic reticulum</keyword>
<keyword evidence="4 5" id="KW-0472">Membrane</keyword>
<comment type="subcellular location">
    <subcellularLocation>
        <location evidence="1">Endomembrane system</location>
        <topology evidence="1">Multi-pass membrane protein</topology>
    </subcellularLocation>
    <subcellularLocation>
        <location evidence="5">Endoplasmic reticulum membrane</location>
    </subcellularLocation>
</comment>